<reference evidence="8 9" key="1">
    <citation type="submission" date="2018-08" db="EMBL/GenBank/DDBJ databases">
        <title>A genome reference for cultivated species of the human gut microbiota.</title>
        <authorList>
            <person name="Zou Y."/>
            <person name="Xue W."/>
            <person name="Luo G."/>
        </authorList>
    </citation>
    <scope>NUCLEOTIDE SEQUENCE [LARGE SCALE GENOMIC DNA]</scope>
    <source>
        <strain evidence="8 9">AF26-4BH</strain>
    </source>
</reference>
<dbReference type="PIRSF" id="PIRSF010631">
    <property type="entry name" value="A-rhamnsds"/>
    <property type="match status" value="1"/>
</dbReference>
<evidence type="ECO:0000259" key="4">
    <source>
        <dbReference type="Pfam" id="PF05592"/>
    </source>
</evidence>
<protein>
    <recommendedName>
        <fullName evidence="2">alpha-L-rhamnosidase</fullName>
        <ecNumber evidence="2">3.2.1.40</ecNumber>
    </recommendedName>
</protein>
<dbReference type="Pfam" id="PF17390">
    <property type="entry name" value="Bac_rhamnosid_C"/>
    <property type="match status" value="1"/>
</dbReference>
<dbReference type="PANTHER" id="PTHR33307">
    <property type="entry name" value="ALPHA-RHAMNOSIDASE (EUROFUNG)"/>
    <property type="match status" value="1"/>
</dbReference>
<accession>A0A3E3J1D7</accession>
<dbReference type="Gene3D" id="2.60.420.10">
    <property type="entry name" value="Maltose phosphorylase, domain 3"/>
    <property type="match status" value="1"/>
</dbReference>
<dbReference type="Pfam" id="PF25788">
    <property type="entry name" value="Ig_Rha78A_N"/>
    <property type="match status" value="1"/>
</dbReference>
<evidence type="ECO:0000259" key="7">
    <source>
        <dbReference type="Pfam" id="PF17390"/>
    </source>
</evidence>
<proteinExistence type="predicted"/>
<dbReference type="PANTHER" id="PTHR33307:SF6">
    <property type="entry name" value="ALPHA-RHAMNOSIDASE (EUROFUNG)-RELATED"/>
    <property type="match status" value="1"/>
</dbReference>
<dbReference type="InterPro" id="IPR008902">
    <property type="entry name" value="Rhamnosid_concanavalin"/>
</dbReference>
<dbReference type="Gene3D" id="1.50.10.10">
    <property type="match status" value="1"/>
</dbReference>
<feature type="domain" description="Alpha-L-rhamnosidase C-terminal" evidence="7">
    <location>
        <begin position="768"/>
        <end position="837"/>
    </location>
</feature>
<dbReference type="InterPro" id="IPR013737">
    <property type="entry name" value="Bac_rhamnosid_N"/>
</dbReference>
<dbReference type="InterPro" id="IPR008928">
    <property type="entry name" value="6-hairpin_glycosidase_sf"/>
</dbReference>
<comment type="caution">
    <text evidence="8">The sequence shown here is derived from an EMBL/GenBank/DDBJ whole genome shotgun (WGS) entry which is preliminary data.</text>
</comment>
<dbReference type="EC" id="3.2.1.40" evidence="2"/>
<evidence type="ECO:0000256" key="1">
    <source>
        <dbReference type="ARBA" id="ARBA00001445"/>
    </source>
</evidence>
<evidence type="ECO:0000259" key="6">
    <source>
        <dbReference type="Pfam" id="PF17389"/>
    </source>
</evidence>
<dbReference type="Gene3D" id="2.60.40.10">
    <property type="entry name" value="Immunoglobulins"/>
    <property type="match status" value="1"/>
</dbReference>
<dbReference type="Pfam" id="PF17389">
    <property type="entry name" value="Bac_rhamnosid6H"/>
    <property type="match status" value="1"/>
</dbReference>
<sequence>MKITELKTEYRDNPIGLDNPHPRFSWILESEDRDVRQQAYRIVVKTDEETLWDTGRVEKDSSVLIPYEGKPFSPCSAYLVQVQVWDNKGNTDWREAGFETGLLSGTAFQADWITHGFPKEETACPVFFKDFLLPEKKRKEIAAVRIYATALGMYEIRLNGVKAGDTFFAPGWTNYRKRLQYQAYEIKAELRENNRLEIIVGNGWYKGILGFTCTPDNYGDRTAALAELHIFYKDGTRDILGTDESWQVKTGGIRSSEIYMGETFDSRREYEECLEDEAKNMPARHTVPADYPKEQILAQECEPVRITRRLPAQKLIVTPKGELVIDFGQNITGLVQARLKGERGKKITIRHAETLDREGNFYPDTLRQAISHDIYILDGRERTFLPHFTFHGFRYICVEGMKKEDIDLKDFTACAMHTDMEQTGNFCCSHPLVNQLVSNIQWGQWDNFLDIPTDCPQRDERLGWTGDAQVFSGTAMLNCNAALFFTKWLHDLASEQSEAHGVPHVIPNILGEQDGAAGWSDAAVIIPWNLYQLYGDKRILEEQFESMKGWVDFITAHTDENGLWQSGYQYGDWLGLDKEEGADRSGATDKYLAANAFYAASASIVSQAALILGKKEDAEYYGQLRRTVGDAFRREYITATGRLVSETQTACVLVLHFGLAGEEHRGRIMEALVKNIAAHKEHLSTGFMGTPYLCHVLSENGQHELAGRIFRQEDYPSWLYSVKMGATTIWERWNSILPDGSFDESGMNSLNHYAYGSIEEWMYRKLAGINQLEPGFRRIQIKPMPVKGITRAKASLKSAYGMLECAWICENGKFTVDLHIPVNTRAEVYLPEKDEMLELGSGSYHYVYDTTLDLTADRFSTESTLGQILQEPAAVEMLEGLAPGMLDNPMIGFAKNMSIGELSGQMPPEGKALFEAVITMLNENEG</sequence>
<dbReference type="InterPro" id="IPR016007">
    <property type="entry name" value="Alpha_rhamnosid"/>
</dbReference>
<evidence type="ECO:0000256" key="2">
    <source>
        <dbReference type="ARBA" id="ARBA00012652"/>
    </source>
</evidence>
<feature type="domain" description="Alpha-L-rhamnosidase six-hairpin glycosidase" evidence="6">
    <location>
        <begin position="421"/>
        <end position="765"/>
    </location>
</feature>
<dbReference type="OrthoDB" id="9761045at2"/>
<dbReference type="RefSeq" id="WP_025488191.1">
    <property type="nucleotide sequence ID" value="NZ_CALBAU010000327.1"/>
</dbReference>
<dbReference type="Pfam" id="PF05592">
    <property type="entry name" value="Bac_rhamnosid"/>
    <property type="match status" value="1"/>
</dbReference>
<dbReference type="SUPFAM" id="SSF48208">
    <property type="entry name" value="Six-hairpin glycosidases"/>
    <property type="match status" value="1"/>
</dbReference>
<dbReference type="InterPro" id="IPR035396">
    <property type="entry name" value="Bac_rhamnosid6H"/>
</dbReference>
<organism evidence="8 9">
    <name type="scientific">Eisenbergiella massiliensis</name>
    <dbReference type="NCBI Taxonomy" id="1720294"/>
    <lineage>
        <taxon>Bacteria</taxon>
        <taxon>Bacillati</taxon>
        <taxon>Bacillota</taxon>
        <taxon>Clostridia</taxon>
        <taxon>Lachnospirales</taxon>
        <taxon>Lachnospiraceae</taxon>
        <taxon>Eisenbergiella</taxon>
    </lineage>
</organism>
<feature type="domain" description="Alpha-L-rhamnosidase concanavalin-like" evidence="4">
    <location>
        <begin position="318"/>
        <end position="417"/>
    </location>
</feature>
<comment type="catalytic activity">
    <reaction evidence="1">
        <text>Hydrolysis of terminal non-reducing alpha-L-rhamnose residues in alpha-L-rhamnosides.</text>
        <dbReference type="EC" id="3.2.1.40"/>
    </reaction>
</comment>
<evidence type="ECO:0000313" key="9">
    <source>
        <dbReference type="Proteomes" id="UP000261166"/>
    </source>
</evidence>
<feature type="domain" description="Bacterial alpha-L-rhamnosidase N-terminal" evidence="5">
    <location>
        <begin position="139"/>
        <end position="307"/>
    </location>
</feature>
<dbReference type="Proteomes" id="UP000261166">
    <property type="component" value="Unassembled WGS sequence"/>
</dbReference>
<evidence type="ECO:0000259" key="5">
    <source>
        <dbReference type="Pfam" id="PF08531"/>
    </source>
</evidence>
<dbReference type="InterPro" id="IPR035398">
    <property type="entry name" value="Bac_rhamnosid_C"/>
</dbReference>
<name>A0A3E3J1D7_9FIRM</name>
<evidence type="ECO:0000313" key="8">
    <source>
        <dbReference type="EMBL" id="RGE73140.1"/>
    </source>
</evidence>
<dbReference type="Gene3D" id="2.60.120.260">
    <property type="entry name" value="Galactose-binding domain-like"/>
    <property type="match status" value="2"/>
</dbReference>
<dbReference type="Pfam" id="PF08531">
    <property type="entry name" value="Bac_rhamnosid_N"/>
    <property type="match status" value="1"/>
</dbReference>
<dbReference type="GO" id="GO:0030596">
    <property type="term" value="F:alpha-L-rhamnosidase activity"/>
    <property type="evidence" value="ECO:0007669"/>
    <property type="project" value="UniProtKB-EC"/>
</dbReference>
<dbReference type="InterPro" id="IPR012341">
    <property type="entry name" value="6hp_glycosidase-like_sf"/>
</dbReference>
<dbReference type="AlphaFoldDB" id="A0A3E3J1D7"/>
<dbReference type="GO" id="GO:0005975">
    <property type="term" value="P:carbohydrate metabolic process"/>
    <property type="evidence" value="ECO:0007669"/>
    <property type="project" value="InterPro"/>
</dbReference>
<evidence type="ECO:0000256" key="3">
    <source>
        <dbReference type="ARBA" id="ARBA00022801"/>
    </source>
</evidence>
<dbReference type="EMBL" id="QVLU01000004">
    <property type="protein sequence ID" value="RGE73140.1"/>
    <property type="molecule type" value="Genomic_DNA"/>
</dbReference>
<gene>
    <name evidence="8" type="ORF">DWY69_06575</name>
</gene>
<keyword evidence="3" id="KW-0378">Hydrolase</keyword>
<dbReference type="InterPro" id="IPR013783">
    <property type="entry name" value="Ig-like_fold"/>
</dbReference>